<sequence length="191" mass="21868">MPLPIQADTVEPGDTIIIDSGITFEEAIVGTEAPKSILDELILLDVLYKSVDNKLHQGQILTNEKIGDDIRNMFGFMLENDFIIEKAIPIVHYDWNDSLSMDDNNTYSFCYRNVSYSKHARGMAIDINPRFNPVRWKRAGRPNQPEGAVADTTVNGTLYPGHIVVKEFNKLGFRWGHTFSKYHDDHHFEKR</sequence>
<dbReference type="SUPFAM" id="SSF55166">
    <property type="entry name" value="Hedgehog/DD-peptidase"/>
    <property type="match status" value="1"/>
</dbReference>
<name>A0A645E293_9ZZZZ</name>
<protein>
    <recommendedName>
        <fullName evidence="1">Peptidase M15C domain-containing protein</fullName>
    </recommendedName>
</protein>
<feature type="domain" description="Peptidase M15C" evidence="1">
    <location>
        <begin position="116"/>
        <end position="190"/>
    </location>
</feature>
<reference evidence="2" key="1">
    <citation type="submission" date="2019-08" db="EMBL/GenBank/DDBJ databases">
        <authorList>
            <person name="Kucharzyk K."/>
            <person name="Murdoch R.W."/>
            <person name="Higgins S."/>
            <person name="Loffler F."/>
        </authorList>
    </citation>
    <scope>NUCLEOTIDE SEQUENCE</scope>
</reference>
<evidence type="ECO:0000259" key="1">
    <source>
        <dbReference type="Pfam" id="PF13539"/>
    </source>
</evidence>
<comment type="caution">
    <text evidence="2">The sequence shown here is derived from an EMBL/GenBank/DDBJ whole genome shotgun (WGS) entry which is preliminary data.</text>
</comment>
<dbReference type="Pfam" id="PF13539">
    <property type="entry name" value="Peptidase_M15_4"/>
    <property type="match status" value="1"/>
</dbReference>
<proteinExistence type="predicted"/>
<dbReference type="EMBL" id="VSSQ01042326">
    <property type="protein sequence ID" value="MPM95890.1"/>
    <property type="molecule type" value="Genomic_DNA"/>
</dbReference>
<dbReference type="InterPro" id="IPR009045">
    <property type="entry name" value="Zn_M74/Hedgehog-like"/>
</dbReference>
<dbReference type="InterPro" id="IPR039561">
    <property type="entry name" value="Peptidase_M15C"/>
</dbReference>
<dbReference type="GO" id="GO:0008233">
    <property type="term" value="F:peptidase activity"/>
    <property type="evidence" value="ECO:0007669"/>
    <property type="project" value="InterPro"/>
</dbReference>
<evidence type="ECO:0000313" key="2">
    <source>
        <dbReference type="EMBL" id="MPM95890.1"/>
    </source>
</evidence>
<dbReference type="AlphaFoldDB" id="A0A645E293"/>
<dbReference type="Gene3D" id="3.30.1380.10">
    <property type="match status" value="1"/>
</dbReference>
<organism evidence="2">
    <name type="scientific">bioreactor metagenome</name>
    <dbReference type="NCBI Taxonomy" id="1076179"/>
    <lineage>
        <taxon>unclassified sequences</taxon>
        <taxon>metagenomes</taxon>
        <taxon>ecological metagenomes</taxon>
    </lineage>
</organism>
<gene>
    <name evidence="2" type="ORF">SDC9_143046</name>
</gene>
<accession>A0A645E293</accession>